<sequence>MEGHGENVAISPLQPQNVNNPSLHQGNATPGIMEFDVITAHRAQISSLENKIKNMEALMWEHISWTKAIVQANTLSICALKAQLGQLASNLNSRQPGIISSVTDNPISKEKNIARLSLVDEGKEDITPTVVTILLTGLQFKLSAQHQVSTQFEAIPSPHFPRRFKGNEHDRKFQLFQDT</sequence>
<evidence type="ECO:0000256" key="1">
    <source>
        <dbReference type="SAM" id="MobiDB-lite"/>
    </source>
</evidence>
<accession>A0ABR2P9B0</accession>
<protein>
    <submittedName>
        <fullName evidence="2">Uncharacterized protein</fullName>
    </submittedName>
</protein>
<name>A0ABR2P9B0_9ROSI</name>
<reference evidence="2 3" key="1">
    <citation type="journal article" date="2024" name="G3 (Bethesda)">
        <title>Genome assembly of Hibiscus sabdariffa L. provides insights into metabolisms of medicinal natural products.</title>
        <authorList>
            <person name="Kim T."/>
        </authorList>
    </citation>
    <scope>NUCLEOTIDE SEQUENCE [LARGE SCALE GENOMIC DNA]</scope>
    <source>
        <strain evidence="2">TK-2024</strain>
        <tissue evidence="2">Old leaves</tissue>
    </source>
</reference>
<dbReference type="Proteomes" id="UP001396334">
    <property type="component" value="Unassembled WGS sequence"/>
</dbReference>
<feature type="compositionally biased region" description="Polar residues" evidence="1">
    <location>
        <begin position="13"/>
        <end position="26"/>
    </location>
</feature>
<evidence type="ECO:0000313" key="3">
    <source>
        <dbReference type="Proteomes" id="UP001396334"/>
    </source>
</evidence>
<keyword evidence="3" id="KW-1185">Reference proteome</keyword>
<dbReference type="EMBL" id="JBBPBN010000072">
    <property type="protein sequence ID" value="KAK8985019.1"/>
    <property type="molecule type" value="Genomic_DNA"/>
</dbReference>
<feature type="region of interest" description="Disordered" evidence="1">
    <location>
        <begin position="1"/>
        <end position="26"/>
    </location>
</feature>
<gene>
    <name evidence="2" type="ORF">V6N11_082638</name>
</gene>
<proteinExistence type="predicted"/>
<organism evidence="2 3">
    <name type="scientific">Hibiscus sabdariffa</name>
    <name type="common">roselle</name>
    <dbReference type="NCBI Taxonomy" id="183260"/>
    <lineage>
        <taxon>Eukaryota</taxon>
        <taxon>Viridiplantae</taxon>
        <taxon>Streptophyta</taxon>
        <taxon>Embryophyta</taxon>
        <taxon>Tracheophyta</taxon>
        <taxon>Spermatophyta</taxon>
        <taxon>Magnoliopsida</taxon>
        <taxon>eudicotyledons</taxon>
        <taxon>Gunneridae</taxon>
        <taxon>Pentapetalae</taxon>
        <taxon>rosids</taxon>
        <taxon>malvids</taxon>
        <taxon>Malvales</taxon>
        <taxon>Malvaceae</taxon>
        <taxon>Malvoideae</taxon>
        <taxon>Hibiscus</taxon>
    </lineage>
</organism>
<evidence type="ECO:0000313" key="2">
    <source>
        <dbReference type="EMBL" id="KAK8985019.1"/>
    </source>
</evidence>
<comment type="caution">
    <text evidence="2">The sequence shown here is derived from an EMBL/GenBank/DDBJ whole genome shotgun (WGS) entry which is preliminary data.</text>
</comment>